<evidence type="ECO:0000313" key="2">
    <source>
        <dbReference type="EMBL" id="QDT64820.1"/>
    </source>
</evidence>
<dbReference type="InterPro" id="IPR015943">
    <property type="entry name" value="WD40/YVTN_repeat-like_dom_sf"/>
</dbReference>
<evidence type="ECO:0000259" key="1">
    <source>
        <dbReference type="Pfam" id="PF13360"/>
    </source>
</evidence>
<organism evidence="2 3">
    <name type="scientific">Calycomorphotria hydatis</name>
    <dbReference type="NCBI Taxonomy" id="2528027"/>
    <lineage>
        <taxon>Bacteria</taxon>
        <taxon>Pseudomonadati</taxon>
        <taxon>Planctomycetota</taxon>
        <taxon>Planctomycetia</taxon>
        <taxon>Planctomycetales</taxon>
        <taxon>Planctomycetaceae</taxon>
        <taxon>Calycomorphotria</taxon>
    </lineage>
</organism>
<feature type="domain" description="Pyrrolo-quinoline quinone repeat" evidence="1">
    <location>
        <begin position="293"/>
        <end position="356"/>
    </location>
</feature>
<gene>
    <name evidence="2" type="ORF">V22_20630</name>
</gene>
<dbReference type="InterPro" id="IPR002372">
    <property type="entry name" value="PQQ_rpt_dom"/>
</dbReference>
<dbReference type="Pfam" id="PF13360">
    <property type="entry name" value="PQQ_2"/>
    <property type="match status" value="2"/>
</dbReference>
<protein>
    <submittedName>
        <fullName evidence="2">Outer membrane biogenesis protein BamB</fullName>
    </submittedName>
</protein>
<dbReference type="SUPFAM" id="SSF50998">
    <property type="entry name" value="Quinoprotein alcohol dehydrogenase-like"/>
    <property type="match status" value="1"/>
</dbReference>
<feature type="domain" description="Pyrrolo-quinoline quinone repeat" evidence="1">
    <location>
        <begin position="49"/>
        <end position="179"/>
    </location>
</feature>
<name>A0A517T8W7_9PLAN</name>
<dbReference type="RefSeq" id="WP_197440066.1">
    <property type="nucleotide sequence ID" value="NZ_CP036316.1"/>
</dbReference>
<proteinExistence type="predicted"/>
<evidence type="ECO:0000313" key="3">
    <source>
        <dbReference type="Proteomes" id="UP000319976"/>
    </source>
</evidence>
<dbReference type="EMBL" id="CP036316">
    <property type="protein sequence ID" value="QDT64820.1"/>
    <property type="molecule type" value="Genomic_DNA"/>
</dbReference>
<dbReference type="Proteomes" id="UP000319976">
    <property type="component" value="Chromosome"/>
</dbReference>
<dbReference type="PANTHER" id="PTHR34512">
    <property type="entry name" value="CELL SURFACE PROTEIN"/>
    <property type="match status" value="1"/>
</dbReference>
<sequence>MIPLIKFSLLSLTILVAGTVAVAGDWTGFRGGDAQSAAPAATPPTSFSEDENIAWSAPLPGRGFSSPIVVGDQVIVTSSSGFRHNHLHVSSFDRETGELQWHRQFLATGRSDTHAQMRVATPTPESDGESIFAFFSSNDLVCLDMEGRLKWYRGFSYDEPNVANSLGMSSSPILSGDLVIAQMQNDAESIAAAVNKSTGETVWQLSRPRKACWTSPVKLPGNTPAEDLVVLHGTKSVDIVRAISGETVWSIPVSPSSISSSTWEGNQLYVPANGVTAFTLPALGLEPQKVWNASRFSPATMSPVVYRDRLYVINRAGVLTCGDAASGDKGWQLRIGSDSWGTLIAAGDCLYIPGKDGKLRVVKLPADADGTPEIVCEHDLGESLYCCPAVAGDELFVRSDTTLWKIAAK</sequence>
<dbReference type="Gene3D" id="2.130.10.10">
    <property type="entry name" value="YVTN repeat-like/Quinoprotein amine dehydrogenase"/>
    <property type="match status" value="2"/>
</dbReference>
<keyword evidence="3" id="KW-1185">Reference proteome</keyword>
<dbReference type="InterPro" id="IPR011047">
    <property type="entry name" value="Quinoprotein_ADH-like_sf"/>
</dbReference>
<dbReference type="AlphaFoldDB" id="A0A517T8W7"/>
<dbReference type="PANTHER" id="PTHR34512:SF30">
    <property type="entry name" value="OUTER MEMBRANE PROTEIN ASSEMBLY FACTOR BAMB"/>
    <property type="match status" value="1"/>
</dbReference>
<reference evidence="2 3" key="1">
    <citation type="submission" date="2019-02" db="EMBL/GenBank/DDBJ databases">
        <title>Deep-cultivation of Planctomycetes and their phenomic and genomic characterization uncovers novel biology.</title>
        <authorList>
            <person name="Wiegand S."/>
            <person name="Jogler M."/>
            <person name="Boedeker C."/>
            <person name="Pinto D."/>
            <person name="Vollmers J."/>
            <person name="Rivas-Marin E."/>
            <person name="Kohn T."/>
            <person name="Peeters S.H."/>
            <person name="Heuer A."/>
            <person name="Rast P."/>
            <person name="Oberbeckmann S."/>
            <person name="Bunk B."/>
            <person name="Jeske O."/>
            <person name="Meyerdierks A."/>
            <person name="Storesund J.E."/>
            <person name="Kallscheuer N."/>
            <person name="Luecker S."/>
            <person name="Lage O.M."/>
            <person name="Pohl T."/>
            <person name="Merkel B.J."/>
            <person name="Hornburger P."/>
            <person name="Mueller R.-W."/>
            <person name="Bruemmer F."/>
            <person name="Labrenz M."/>
            <person name="Spormann A.M."/>
            <person name="Op den Camp H."/>
            <person name="Overmann J."/>
            <person name="Amann R."/>
            <person name="Jetten M.S.M."/>
            <person name="Mascher T."/>
            <person name="Medema M.H."/>
            <person name="Devos D.P."/>
            <person name="Kaster A.-K."/>
            <person name="Ovreas L."/>
            <person name="Rohde M."/>
            <person name="Galperin M.Y."/>
            <person name="Jogler C."/>
        </authorList>
    </citation>
    <scope>NUCLEOTIDE SEQUENCE [LARGE SCALE GENOMIC DNA]</scope>
    <source>
        <strain evidence="2 3">V22</strain>
    </source>
</reference>
<accession>A0A517T8W7</accession>
<dbReference type="KEGG" id="chya:V22_20630"/>